<name>A0A6J5MAB2_9CAUD</name>
<evidence type="ECO:0000313" key="1">
    <source>
        <dbReference type="EMBL" id="CAB4143965.1"/>
    </source>
</evidence>
<protein>
    <submittedName>
        <fullName evidence="1">Uncharacterized protein</fullName>
    </submittedName>
</protein>
<proteinExistence type="predicted"/>
<accession>A0A6J5MAB2</accession>
<gene>
    <name evidence="1" type="ORF">UFOVP458_10</name>
</gene>
<sequence length="75" mass="8913">MISLQPGINPYPKMEEITKPPLGLIPKRIHDKNVKIERYNDVCSAIARYYHARLKINIEWIEEYNDLVDYLNNLK</sequence>
<reference evidence="1" key="1">
    <citation type="submission" date="2020-04" db="EMBL/GenBank/DDBJ databases">
        <authorList>
            <person name="Chiriac C."/>
            <person name="Salcher M."/>
            <person name="Ghai R."/>
            <person name="Kavagutti S V."/>
        </authorList>
    </citation>
    <scope>NUCLEOTIDE SEQUENCE</scope>
</reference>
<dbReference type="EMBL" id="LR796437">
    <property type="protein sequence ID" value="CAB4143965.1"/>
    <property type="molecule type" value="Genomic_DNA"/>
</dbReference>
<organism evidence="1">
    <name type="scientific">uncultured Caudovirales phage</name>
    <dbReference type="NCBI Taxonomy" id="2100421"/>
    <lineage>
        <taxon>Viruses</taxon>
        <taxon>Duplodnaviria</taxon>
        <taxon>Heunggongvirae</taxon>
        <taxon>Uroviricota</taxon>
        <taxon>Caudoviricetes</taxon>
        <taxon>Peduoviridae</taxon>
        <taxon>Maltschvirus</taxon>
        <taxon>Maltschvirus maltsch</taxon>
    </lineage>
</organism>